<gene>
    <name evidence="1" type="ORF">HPB50_012094</name>
</gene>
<keyword evidence="2" id="KW-1185">Reference proteome</keyword>
<accession>A0ACB7SEE7</accession>
<dbReference type="EMBL" id="CM023484">
    <property type="protein sequence ID" value="KAH6933098.1"/>
    <property type="molecule type" value="Genomic_DNA"/>
</dbReference>
<reference evidence="1" key="1">
    <citation type="submission" date="2020-05" db="EMBL/GenBank/DDBJ databases">
        <title>Large-scale comparative analyses of tick genomes elucidate their genetic diversity and vector capacities.</title>
        <authorList>
            <person name="Jia N."/>
            <person name="Wang J."/>
            <person name="Shi W."/>
            <person name="Du L."/>
            <person name="Sun Y."/>
            <person name="Zhan W."/>
            <person name="Jiang J."/>
            <person name="Wang Q."/>
            <person name="Zhang B."/>
            <person name="Ji P."/>
            <person name="Sakyi L.B."/>
            <person name="Cui X."/>
            <person name="Yuan T."/>
            <person name="Jiang B."/>
            <person name="Yang W."/>
            <person name="Lam T.T.-Y."/>
            <person name="Chang Q."/>
            <person name="Ding S."/>
            <person name="Wang X."/>
            <person name="Zhu J."/>
            <person name="Ruan X."/>
            <person name="Zhao L."/>
            <person name="Wei J."/>
            <person name="Que T."/>
            <person name="Du C."/>
            <person name="Cheng J."/>
            <person name="Dai P."/>
            <person name="Han X."/>
            <person name="Huang E."/>
            <person name="Gao Y."/>
            <person name="Liu J."/>
            <person name="Shao H."/>
            <person name="Ye R."/>
            <person name="Li L."/>
            <person name="Wei W."/>
            <person name="Wang X."/>
            <person name="Wang C."/>
            <person name="Yang T."/>
            <person name="Huo Q."/>
            <person name="Li W."/>
            <person name="Guo W."/>
            <person name="Chen H."/>
            <person name="Zhou L."/>
            <person name="Ni X."/>
            <person name="Tian J."/>
            <person name="Zhou Y."/>
            <person name="Sheng Y."/>
            <person name="Liu T."/>
            <person name="Pan Y."/>
            <person name="Xia L."/>
            <person name="Li J."/>
            <person name="Zhao F."/>
            <person name="Cao W."/>
        </authorList>
    </citation>
    <scope>NUCLEOTIDE SEQUENCE</scope>
    <source>
        <strain evidence="1">Hyas-2018</strain>
    </source>
</reference>
<evidence type="ECO:0000313" key="2">
    <source>
        <dbReference type="Proteomes" id="UP000821845"/>
    </source>
</evidence>
<organism evidence="1 2">
    <name type="scientific">Hyalomma asiaticum</name>
    <name type="common">Tick</name>
    <dbReference type="NCBI Taxonomy" id="266040"/>
    <lineage>
        <taxon>Eukaryota</taxon>
        <taxon>Metazoa</taxon>
        <taxon>Ecdysozoa</taxon>
        <taxon>Arthropoda</taxon>
        <taxon>Chelicerata</taxon>
        <taxon>Arachnida</taxon>
        <taxon>Acari</taxon>
        <taxon>Parasitiformes</taxon>
        <taxon>Ixodida</taxon>
        <taxon>Ixodoidea</taxon>
        <taxon>Ixodidae</taxon>
        <taxon>Hyalomminae</taxon>
        <taxon>Hyalomma</taxon>
    </lineage>
</organism>
<sequence length="352" mass="38392">MTVIDRIHCSTSHVAETGTSLRHTGNSSSGSLVYVACGPRGSTGPFQTNAHASMQKRRMRETLRALRQATARMTGQATSKPDSETAGAKPGPGPPPLPPLSSLGPRAFVITCLRCGMVAAATRTIRPYLSLAFMVQSHEEAARLPETQGHTTLLSLFFSFYLFAESFSSILIAVLLSSVLCNRRLFFARYGCRRKGHRGPARSYAMQQQLAAGAAAGRNAQGRDTASLLSQLARWRFRWKGGLRSAGRAAAAQREARQKSEPRGVKTCLTPGEQSSRPADDCCICHMVVGAQRTMRVRLGGSKERCENVRANALFALHSISFRWLYTLQDAGYFILRRSKVNGERDVSLVAS</sequence>
<evidence type="ECO:0000313" key="1">
    <source>
        <dbReference type="EMBL" id="KAH6933098.1"/>
    </source>
</evidence>
<protein>
    <submittedName>
        <fullName evidence="1">Uncharacterized protein</fullName>
    </submittedName>
</protein>
<comment type="caution">
    <text evidence="1">The sequence shown here is derived from an EMBL/GenBank/DDBJ whole genome shotgun (WGS) entry which is preliminary data.</text>
</comment>
<proteinExistence type="predicted"/>
<dbReference type="Proteomes" id="UP000821845">
    <property type="component" value="Chromosome 4"/>
</dbReference>
<name>A0ACB7SEE7_HYAAI</name>